<comment type="caution">
    <text evidence="5">The sequence shown here is derived from an EMBL/GenBank/DDBJ whole genome shotgun (WGS) entry which is preliminary data.</text>
</comment>
<evidence type="ECO:0000256" key="3">
    <source>
        <dbReference type="RuleBase" id="RU000363"/>
    </source>
</evidence>
<dbReference type="PROSITE" id="PS00061">
    <property type="entry name" value="ADH_SHORT"/>
    <property type="match status" value="1"/>
</dbReference>
<dbReference type="PRINTS" id="PR00080">
    <property type="entry name" value="SDRFAMILY"/>
</dbReference>
<dbReference type="InterPro" id="IPR057326">
    <property type="entry name" value="KR_dom"/>
</dbReference>
<dbReference type="Pfam" id="PF00106">
    <property type="entry name" value="adh_short"/>
    <property type="match status" value="1"/>
</dbReference>
<dbReference type="Gene3D" id="3.40.50.720">
    <property type="entry name" value="NAD(P)-binding Rossmann-like Domain"/>
    <property type="match status" value="1"/>
</dbReference>
<dbReference type="PRINTS" id="PR00081">
    <property type="entry name" value="GDHRDH"/>
</dbReference>
<dbReference type="InterPro" id="IPR020904">
    <property type="entry name" value="Sc_DH/Rdtase_CS"/>
</dbReference>
<evidence type="ECO:0000313" key="5">
    <source>
        <dbReference type="EMBL" id="PHV64859.1"/>
    </source>
</evidence>
<evidence type="ECO:0000313" key="6">
    <source>
        <dbReference type="Proteomes" id="UP000225108"/>
    </source>
</evidence>
<name>A0A2G3PGC6_WILMA</name>
<dbReference type="SUPFAM" id="SSF51735">
    <property type="entry name" value="NAD(P)-binding Rossmann-fold domains"/>
    <property type="match status" value="1"/>
</dbReference>
<feature type="domain" description="Ketoreductase" evidence="4">
    <location>
        <begin position="6"/>
        <end position="208"/>
    </location>
</feature>
<dbReference type="InterPro" id="IPR002347">
    <property type="entry name" value="SDR_fam"/>
</dbReference>
<evidence type="ECO:0000256" key="1">
    <source>
        <dbReference type="ARBA" id="ARBA00006484"/>
    </source>
</evidence>
<evidence type="ECO:0000259" key="4">
    <source>
        <dbReference type="SMART" id="SM00822"/>
    </source>
</evidence>
<dbReference type="Proteomes" id="UP000225108">
    <property type="component" value="Unassembled WGS sequence"/>
</dbReference>
<dbReference type="InterPro" id="IPR051687">
    <property type="entry name" value="Peroxisomal_Beta-Oxidation"/>
</dbReference>
<accession>A0A2G3PGC6</accession>
<comment type="similarity">
    <text evidence="1 3">Belongs to the short-chain dehydrogenases/reductases (SDR) family.</text>
</comment>
<dbReference type="InterPro" id="IPR036291">
    <property type="entry name" value="NAD(P)-bd_dom_sf"/>
</dbReference>
<dbReference type="RefSeq" id="WP_099384705.1">
    <property type="nucleotide sequence ID" value="NZ_PEBD01000011.1"/>
</dbReference>
<protein>
    <submittedName>
        <fullName evidence="5">Short-chain dehydrogenase</fullName>
    </submittedName>
</protein>
<dbReference type="SMART" id="SM00822">
    <property type="entry name" value="PKS_KR"/>
    <property type="match status" value="1"/>
</dbReference>
<dbReference type="CDD" id="cd05233">
    <property type="entry name" value="SDR_c"/>
    <property type="match status" value="1"/>
</dbReference>
<dbReference type="EMBL" id="PEBD01000011">
    <property type="protein sequence ID" value="PHV64859.1"/>
    <property type="molecule type" value="Genomic_DNA"/>
</dbReference>
<keyword evidence="2" id="KW-0560">Oxidoreductase</keyword>
<dbReference type="PANTHER" id="PTHR45024">
    <property type="entry name" value="DEHYDROGENASES, SHORT CHAIN"/>
    <property type="match status" value="1"/>
</dbReference>
<evidence type="ECO:0000256" key="2">
    <source>
        <dbReference type="ARBA" id="ARBA00023002"/>
    </source>
</evidence>
<gene>
    <name evidence="5" type="ORF">CSW57_21550</name>
</gene>
<dbReference type="PANTHER" id="PTHR45024:SF2">
    <property type="entry name" value="SCP2 DOMAIN-CONTAINING PROTEIN"/>
    <property type="match status" value="1"/>
</dbReference>
<dbReference type="GO" id="GO:0016491">
    <property type="term" value="F:oxidoreductase activity"/>
    <property type="evidence" value="ECO:0007669"/>
    <property type="project" value="UniProtKB-KW"/>
</dbReference>
<proteinExistence type="inferred from homology"/>
<sequence length="289" mass="30784">MELTGKTVLITGAARGLGEAFAIELAKDGAEVFLADVGSAVTEVAARIESNGGRAEAMVGSIVEYAFCDDVVAACVSRFGKVDAVVNNAGLIHEAYFWEDDPEAMRAIVEVNVLGTMNMGRATGAYMKDHGGGVILNVSSDGGGGMPQYSAYAASKGAISSLTYSWALDGDDHDIRVNAIAPFARTHMSLLTPSLAPNPPDPALIAPLVTYLVSDRSEGISGQVFRFTSTELGLLQHPRLKEPTLKKDRWNTADIREAIDGELSEHLEIVSSLGWRPSRMRDSGRVAEQ</sequence>
<dbReference type="AlphaFoldDB" id="A0A2G3PGC6"/>
<organism evidence="5 6">
    <name type="scientific">Williamsia marianensis</name>
    <dbReference type="NCBI Taxonomy" id="85044"/>
    <lineage>
        <taxon>Bacteria</taxon>
        <taxon>Bacillati</taxon>
        <taxon>Actinomycetota</taxon>
        <taxon>Actinomycetes</taxon>
        <taxon>Mycobacteriales</taxon>
        <taxon>Nocardiaceae</taxon>
        <taxon>Williamsia</taxon>
    </lineage>
</organism>
<reference evidence="5 6" key="1">
    <citation type="submission" date="2017-10" db="EMBL/GenBank/DDBJ databases">
        <title>The draft genome sequence of Williamsia sp. BULT 1.1 isolated from the semi-arid grassland soils from South Africa.</title>
        <authorList>
            <person name="Kabwe M.H."/>
            <person name="Govender N."/>
            <person name="Mutseka Lunga P."/>
            <person name="Vikram S."/>
            <person name="Makhalanyane T.P."/>
        </authorList>
    </citation>
    <scope>NUCLEOTIDE SEQUENCE [LARGE SCALE GENOMIC DNA]</scope>
    <source>
        <strain evidence="5 6">BULT 1.1</strain>
    </source>
</reference>